<sequence length="107" mass="11830">MPKVETAFTITVNPDGTLTSYTKLPEEPFEVNRVATNFDVFQVAKQIVEEFETQLLVDRVATAIVNSQPLADRIGEAVATRLSPEPTKISDKVKEKLAERGITPEAE</sequence>
<protein>
    <submittedName>
        <fullName evidence="1">Uncharacterized protein</fullName>
    </submittedName>
</protein>
<name>A0A6J5KSZ2_9CAUD</name>
<accession>A0A6J5KSZ2</accession>
<gene>
    <name evidence="1" type="ORF">UFOVP45_90</name>
</gene>
<proteinExistence type="predicted"/>
<evidence type="ECO:0000313" key="1">
    <source>
        <dbReference type="EMBL" id="CAB4123997.1"/>
    </source>
</evidence>
<dbReference type="EMBL" id="LR796175">
    <property type="protein sequence ID" value="CAB4123997.1"/>
    <property type="molecule type" value="Genomic_DNA"/>
</dbReference>
<reference evidence="1" key="1">
    <citation type="submission" date="2020-04" db="EMBL/GenBank/DDBJ databases">
        <authorList>
            <person name="Chiriac C."/>
            <person name="Salcher M."/>
            <person name="Ghai R."/>
            <person name="Kavagutti S V."/>
        </authorList>
    </citation>
    <scope>NUCLEOTIDE SEQUENCE</scope>
</reference>
<organism evidence="1">
    <name type="scientific">uncultured Caudovirales phage</name>
    <dbReference type="NCBI Taxonomy" id="2100421"/>
    <lineage>
        <taxon>Viruses</taxon>
        <taxon>Duplodnaviria</taxon>
        <taxon>Heunggongvirae</taxon>
        <taxon>Uroviricota</taxon>
        <taxon>Caudoviricetes</taxon>
        <taxon>Peduoviridae</taxon>
        <taxon>Maltschvirus</taxon>
        <taxon>Maltschvirus maltsch</taxon>
    </lineage>
</organism>